<sequence>MIYKGAQVRSRYYLTSLKASRTASFKLAMSAQYLSPQAWFESGYQKMMGSPASEFRFVPGVTFMSTYREVLLACVGYLVLVFGGQLLMKSRKPIQLANLFRIHNAFLTVLSFGLWVLLLENTIPLVFKEGPFNAVCSPNSFTQQLELLYYINYLTKFYELLDTCFLVLRKKSLKFLHWYHHSMTALLCFTQLEGRTSVSWVPVLLNLGVHVLMYYYYFLATFNIKVWWKKSITVLQITQFVIDLAVIYFCFYTQYTYKYGGSTFGSCSGGEFAAYFGAGLLSSYLLLFVEFFFKAYKKPATKPTEKIASKTL</sequence>
<gene>
    <name evidence="1" type="primary">ELO2_8</name>
    <name evidence="1" type="ORF">DSO57_1003600</name>
</gene>
<evidence type="ECO:0000313" key="2">
    <source>
        <dbReference type="Proteomes" id="UP001165960"/>
    </source>
</evidence>
<comment type="caution">
    <text evidence="1">The sequence shown here is derived from an EMBL/GenBank/DDBJ whole genome shotgun (WGS) entry which is preliminary data.</text>
</comment>
<dbReference type="Proteomes" id="UP001165960">
    <property type="component" value="Unassembled WGS sequence"/>
</dbReference>
<dbReference type="EC" id="2.3.1.199" evidence="1"/>
<accession>A0ACC2TW36</accession>
<proteinExistence type="predicted"/>
<organism evidence="1 2">
    <name type="scientific">Entomophthora muscae</name>
    <dbReference type="NCBI Taxonomy" id="34485"/>
    <lineage>
        <taxon>Eukaryota</taxon>
        <taxon>Fungi</taxon>
        <taxon>Fungi incertae sedis</taxon>
        <taxon>Zoopagomycota</taxon>
        <taxon>Entomophthoromycotina</taxon>
        <taxon>Entomophthoromycetes</taxon>
        <taxon>Entomophthorales</taxon>
        <taxon>Entomophthoraceae</taxon>
        <taxon>Entomophthora</taxon>
    </lineage>
</organism>
<dbReference type="EMBL" id="QTSX02002138">
    <property type="protein sequence ID" value="KAJ9078740.1"/>
    <property type="molecule type" value="Genomic_DNA"/>
</dbReference>
<evidence type="ECO:0000313" key="1">
    <source>
        <dbReference type="EMBL" id="KAJ9078740.1"/>
    </source>
</evidence>
<name>A0ACC2TW36_9FUNG</name>
<keyword evidence="1" id="KW-0012">Acyltransferase</keyword>
<keyword evidence="1" id="KW-0808">Transferase</keyword>
<reference evidence="1" key="1">
    <citation type="submission" date="2022-04" db="EMBL/GenBank/DDBJ databases">
        <title>Genome of the entomopathogenic fungus Entomophthora muscae.</title>
        <authorList>
            <person name="Elya C."/>
            <person name="Lovett B.R."/>
            <person name="Lee E."/>
            <person name="Macias A.M."/>
            <person name="Hajek A.E."/>
            <person name="De Bivort B.L."/>
            <person name="Kasson M.T."/>
            <person name="De Fine Licht H.H."/>
            <person name="Stajich J.E."/>
        </authorList>
    </citation>
    <scope>NUCLEOTIDE SEQUENCE</scope>
    <source>
        <strain evidence="1">Berkeley</strain>
    </source>
</reference>
<keyword evidence="2" id="KW-1185">Reference proteome</keyword>
<protein>
    <submittedName>
        <fullName evidence="1">Fatty acyl-CoA elongase/Polyunsaturated fatty acid specific elongation enzyme</fullName>
        <ecNumber evidence="1">2.3.1.199</ecNumber>
    </submittedName>
</protein>